<organism evidence="1 2">
    <name type="scientific">Algoriphagus chordae</name>
    <dbReference type="NCBI Taxonomy" id="237019"/>
    <lineage>
        <taxon>Bacteria</taxon>
        <taxon>Pseudomonadati</taxon>
        <taxon>Bacteroidota</taxon>
        <taxon>Cytophagia</taxon>
        <taxon>Cytophagales</taxon>
        <taxon>Cyclobacteriaceae</taxon>
        <taxon>Algoriphagus</taxon>
    </lineage>
</organism>
<protein>
    <submittedName>
        <fullName evidence="1">Uncharacterized protein</fullName>
    </submittedName>
</protein>
<dbReference type="AlphaFoldDB" id="A0A2W7R3R0"/>
<name>A0A2W7R3R0_9BACT</name>
<gene>
    <name evidence="1" type="ORF">LV85_03534</name>
</gene>
<evidence type="ECO:0000313" key="1">
    <source>
        <dbReference type="EMBL" id="PZX48719.1"/>
    </source>
</evidence>
<evidence type="ECO:0000313" key="2">
    <source>
        <dbReference type="Proteomes" id="UP000248882"/>
    </source>
</evidence>
<accession>A0A2W7R3R0</accession>
<sequence>MVIRSLLHILLVCFLPLQDMKGVRVAYYEAGQDDAKIEAFYALVENVTKEDSPVMVGYKGAALALNSKIETGIKNKVDSFKKGVEFIEHAVKTDPEAIEIRFIRLSVQENSPGVMKYKNEIEEDKTFLLENFEHIASESLKQYIGDYIMQSNAFTEAEKESLKF</sequence>
<proteinExistence type="predicted"/>
<reference evidence="1 2" key="1">
    <citation type="submission" date="2018-06" db="EMBL/GenBank/DDBJ databases">
        <title>Genomic Encyclopedia of Archaeal and Bacterial Type Strains, Phase II (KMG-II): from individual species to whole genera.</title>
        <authorList>
            <person name="Goeker M."/>
        </authorList>
    </citation>
    <scope>NUCLEOTIDE SEQUENCE [LARGE SCALE GENOMIC DNA]</scope>
    <source>
        <strain evidence="1 2">DSM 19830</strain>
    </source>
</reference>
<dbReference type="EMBL" id="QKZT01000018">
    <property type="protein sequence ID" value="PZX48719.1"/>
    <property type="molecule type" value="Genomic_DNA"/>
</dbReference>
<dbReference type="OrthoDB" id="663842at2"/>
<comment type="caution">
    <text evidence="1">The sequence shown here is derived from an EMBL/GenBank/DDBJ whole genome shotgun (WGS) entry which is preliminary data.</text>
</comment>
<keyword evidence="2" id="KW-1185">Reference proteome</keyword>
<dbReference type="Proteomes" id="UP000248882">
    <property type="component" value="Unassembled WGS sequence"/>
</dbReference>